<dbReference type="SMART" id="SM00248">
    <property type="entry name" value="ANK"/>
    <property type="match status" value="6"/>
</dbReference>
<dbReference type="PROSITE" id="PS50297">
    <property type="entry name" value="ANK_REP_REGION"/>
    <property type="match status" value="3"/>
</dbReference>
<evidence type="ECO:0000313" key="11">
    <source>
        <dbReference type="Proteomes" id="UP000275408"/>
    </source>
</evidence>
<dbReference type="Gene3D" id="2.30.42.10">
    <property type="match status" value="1"/>
</dbReference>
<feature type="repeat" description="ANK" evidence="4">
    <location>
        <begin position="156"/>
        <end position="189"/>
    </location>
</feature>
<keyword evidence="11" id="KW-1185">Reference proteome</keyword>
<dbReference type="GO" id="GO:0035255">
    <property type="term" value="F:ionotropic glutamate receptor binding"/>
    <property type="evidence" value="ECO:0007669"/>
    <property type="project" value="TreeGrafter"/>
</dbReference>
<dbReference type="OrthoDB" id="445896at2759"/>
<dbReference type="PROSITE" id="PS50106">
    <property type="entry name" value="PDZ"/>
    <property type="match status" value="1"/>
</dbReference>
<dbReference type="InterPro" id="IPR036028">
    <property type="entry name" value="SH3-like_dom_sf"/>
</dbReference>
<comment type="subcellular location">
    <subcellularLocation>
        <location evidence="3">Postsynaptic density</location>
    </subcellularLocation>
</comment>
<dbReference type="InterPro" id="IPR001452">
    <property type="entry name" value="SH3_domain"/>
</dbReference>
<feature type="compositionally biased region" description="Low complexity" evidence="6">
    <location>
        <begin position="441"/>
        <end position="460"/>
    </location>
</feature>
<dbReference type="OMA" id="RQKSIAC"/>
<feature type="compositionally biased region" description="Polar residues" evidence="6">
    <location>
        <begin position="474"/>
        <end position="483"/>
    </location>
</feature>
<organism evidence="10 11">
    <name type="scientific">Pocillopora damicornis</name>
    <name type="common">Cauliflower coral</name>
    <name type="synonym">Millepora damicornis</name>
    <dbReference type="NCBI Taxonomy" id="46731"/>
    <lineage>
        <taxon>Eukaryota</taxon>
        <taxon>Metazoa</taxon>
        <taxon>Cnidaria</taxon>
        <taxon>Anthozoa</taxon>
        <taxon>Hexacorallia</taxon>
        <taxon>Scleractinia</taxon>
        <taxon>Astrocoeniina</taxon>
        <taxon>Pocilloporidae</taxon>
        <taxon>Pocillopora</taxon>
    </lineage>
</organism>
<feature type="region of interest" description="Disordered" evidence="6">
    <location>
        <begin position="1006"/>
        <end position="1049"/>
    </location>
</feature>
<dbReference type="PANTHER" id="PTHR24135:SF28">
    <property type="entry name" value="LD13733P"/>
    <property type="match status" value="1"/>
</dbReference>
<name>A0A3M6UFG0_POCDA</name>
<dbReference type="Pfam" id="PF00536">
    <property type="entry name" value="SAM_1"/>
    <property type="match status" value="1"/>
</dbReference>
<keyword evidence="4" id="KW-0040">ANK repeat</keyword>
<dbReference type="CDD" id="cd06746">
    <property type="entry name" value="PDZ_SHANK1_3-like"/>
    <property type="match status" value="1"/>
</dbReference>
<feature type="compositionally biased region" description="Basic and acidic residues" evidence="6">
    <location>
        <begin position="1079"/>
        <end position="1093"/>
    </location>
</feature>
<feature type="compositionally biased region" description="Basic and acidic residues" evidence="6">
    <location>
        <begin position="1496"/>
        <end position="1505"/>
    </location>
</feature>
<evidence type="ECO:0000313" key="10">
    <source>
        <dbReference type="EMBL" id="RMX52382.1"/>
    </source>
</evidence>
<dbReference type="PROSITE" id="PS50002">
    <property type="entry name" value="SH3"/>
    <property type="match status" value="1"/>
</dbReference>
<evidence type="ECO:0000256" key="4">
    <source>
        <dbReference type="PROSITE-ProRule" id="PRU00023"/>
    </source>
</evidence>
<dbReference type="InterPro" id="IPR001660">
    <property type="entry name" value="SAM"/>
</dbReference>
<dbReference type="InterPro" id="IPR001478">
    <property type="entry name" value="PDZ"/>
</dbReference>
<dbReference type="Gene3D" id="1.10.150.50">
    <property type="entry name" value="Transcription Factor, Ets-1"/>
    <property type="match status" value="1"/>
</dbReference>
<dbReference type="InterPro" id="IPR013761">
    <property type="entry name" value="SAM/pointed_sf"/>
</dbReference>
<dbReference type="SUPFAM" id="SSF47769">
    <property type="entry name" value="SAM/Pointed domain"/>
    <property type="match status" value="1"/>
</dbReference>
<feature type="compositionally biased region" description="Polar residues" evidence="6">
    <location>
        <begin position="1125"/>
        <end position="1139"/>
    </location>
</feature>
<feature type="compositionally biased region" description="Polar residues" evidence="6">
    <location>
        <begin position="722"/>
        <end position="731"/>
    </location>
</feature>
<evidence type="ECO:0000259" key="9">
    <source>
        <dbReference type="PROSITE" id="PS50106"/>
    </source>
</evidence>
<dbReference type="InterPro" id="IPR036034">
    <property type="entry name" value="PDZ_sf"/>
</dbReference>
<feature type="compositionally biased region" description="Basic and acidic residues" evidence="6">
    <location>
        <begin position="1555"/>
        <end position="1570"/>
    </location>
</feature>
<feature type="region of interest" description="Disordered" evidence="6">
    <location>
        <begin position="1079"/>
        <end position="1211"/>
    </location>
</feature>
<feature type="domain" description="SH3" evidence="7">
    <location>
        <begin position="507"/>
        <end position="566"/>
    </location>
</feature>
<dbReference type="CDD" id="cd17091">
    <property type="entry name" value="FERM_F0_SHANK"/>
    <property type="match status" value="1"/>
</dbReference>
<feature type="region of interest" description="Disordered" evidence="6">
    <location>
        <begin position="567"/>
        <end position="590"/>
    </location>
</feature>
<dbReference type="InterPro" id="IPR051569">
    <property type="entry name" value="SHANK"/>
</dbReference>
<feature type="region of interest" description="Disordered" evidence="6">
    <location>
        <begin position="357"/>
        <end position="489"/>
    </location>
</feature>
<dbReference type="SMART" id="SM00326">
    <property type="entry name" value="SH3"/>
    <property type="match status" value="1"/>
</dbReference>
<feature type="compositionally biased region" description="Basic and acidic residues" evidence="6">
    <location>
        <begin position="1601"/>
        <end position="1617"/>
    </location>
</feature>
<proteinExistence type="predicted"/>
<evidence type="ECO:0000256" key="3">
    <source>
        <dbReference type="ARBA" id="ARBA00034105"/>
    </source>
</evidence>
<feature type="repeat" description="ANK" evidence="4">
    <location>
        <begin position="190"/>
        <end position="222"/>
    </location>
</feature>
<reference evidence="10 11" key="1">
    <citation type="journal article" date="2018" name="Sci. Rep.">
        <title>Comparative analysis of the Pocillopora damicornis genome highlights role of immune system in coral evolution.</title>
        <authorList>
            <person name="Cunning R."/>
            <person name="Bay R.A."/>
            <person name="Gillette P."/>
            <person name="Baker A.C."/>
            <person name="Traylor-Knowles N."/>
        </authorList>
    </citation>
    <scope>NUCLEOTIDE SEQUENCE [LARGE SCALE GENOMIC DNA]</scope>
    <source>
        <strain evidence="10">RSMAS</strain>
        <tissue evidence="10">Whole animal</tissue>
    </source>
</reference>
<keyword evidence="2" id="KW-0770">Synapse</keyword>
<dbReference type="GO" id="GO:0030160">
    <property type="term" value="F:synaptic receptor adaptor activity"/>
    <property type="evidence" value="ECO:0007669"/>
    <property type="project" value="TreeGrafter"/>
</dbReference>
<keyword evidence="1 5" id="KW-0728">SH3 domain</keyword>
<dbReference type="GO" id="GO:0045211">
    <property type="term" value="C:postsynaptic membrane"/>
    <property type="evidence" value="ECO:0007669"/>
    <property type="project" value="TreeGrafter"/>
</dbReference>
<evidence type="ECO:0000256" key="2">
    <source>
        <dbReference type="ARBA" id="ARBA00023018"/>
    </source>
</evidence>
<dbReference type="Gene3D" id="3.10.20.90">
    <property type="entry name" value="Phosphatidylinositol 3-kinase Catalytic Subunit, Chain A, domain 1"/>
    <property type="match status" value="1"/>
</dbReference>
<dbReference type="InterPro" id="IPR002110">
    <property type="entry name" value="Ankyrin_rpt"/>
</dbReference>
<evidence type="ECO:0000256" key="6">
    <source>
        <dbReference type="SAM" id="MobiDB-lite"/>
    </source>
</evidence>
<feature type="region of interest" description="Disordered" evidence="6">
    <location>
        <begin position="700"/>
        <end position="731"/>
    </location>
</feature>
<evidence type="ECO:0000256" key="1">
    <source>
        <dbReference type="ARBA" id="ARBA00022443"/>
    </source>
</evidence>
<feature type="region of interest" description="Disordered" evidence="6">
    <location>
        <begin position="1225"/>
        <end position="1254"/>
    </location>
</feature>
<feature type="domain" description="SAM" evidence="8">
    <location>
        <begin position="1663"/>
        <end position="1726"/>
    </location>
</feature>
<dbReference type="Gene3D" id="2.30.30.40">
    <property type="entry name" value="SH3 Domains"/>
    <property type="match status" value="1"/>
</dbReference>
<gene>
    <name evidence="10" type="ORF">pdam_00014402</name>
</gene>
<feature type="repeat" description="ANK" evidence="4">
    <location>
        <begin position="257"/>
        <end position="289"/>
    </location>
</feature>
<feature type="compositionally biased region" description="Polar residues" evidence="6">
    <location>
        <begin position="1011"/>
        <end position="1025"/>
    </location>
</feature>
<evidence type="ECO:0000259" key="8">
    <source>
        <dbReference type="PROSITE" id="PS50105"/>
    </source>
</evidence>
<feature type="domain" description="PDZ" evidence="9">
    <location>
        <begin position="604"/>
        <end position="697"/>
    </location>
</feature>
<evidence type="ECO:0008006" key="12">
    <source>
        <dbReference type="Google" id="ProtNLM"/>
    </source>
</evidence>
<dbReference type="InterPro" id="IPR036770">
    <property type="entry name" value="Ankyrin_rpt-contain_sf"/>
</dbReference>
<dbReference type="SUPFAM" id="SSF50044">
    <property type="entry name" value="SH3-domain"/>
    <property type="match status" value="1"/>
</dbReference>
<dbReference type="GO" id="GO:0043197">
    <property type="term" value="C:dendritic spine"/>
    <property type="evidence" value="ECO:0007669"/>
    <property type="project" value="TreeGrafter"/>
</dbReference>
<feature type="region of interest" description="Disordered" evidence="6">
    <location>
        <begin position="1418"/>
        <end position="1636"/>
    </location>
</feature>
<dbReference type="Proteomes" id="UP000275408">
    <property type="component" value="Unassembled WGS sequence"/>
</dbReference>
<dbReference type="Pfam" id="PF12796">
    <property type="entry name" value="Ank_2"/>
    <property type="match status" value="2"/>
</dbReference>
<dbReference type="Gene3D" id="1.25.40.20">
    <property type="entry name" value="Ankyrin repeat-containing domain"/>
    <property type="match status" value="1"/>
</dbReference>
<dbReference type="Pfam" id="PF00595">
    <property type="entry name" value="PDZ"/>
    <property type="match status" value="1"/>
</dbReference>
<feature type="region of interest" description="Disordered" evidence="6">
    <location>
        <begin position="958"/>
        <end position="991"/>
    </location>
</feature>
<comment type="caution">
    <text evidence="10">The sequence shown here is derived from an EMBL/GenBank/DDBJ whole genome shotgun (WGS) entry which is preliminary data.</text>
</comment>
<dbReference type="STRING" id="46731.A0A3M6UFG0"/>
<evidence type="ECO:0000259" key="7">
    <source>
        <dbReference type="PROSITE" id="PS50002"/>
    </source>
</evidence>
<feature type="compositionally biased region" description="Pro residues" evidence="6">
    <location>
        <begin position="1590"/>
        <end position="1600"/>
    </location>
</feature>
<feature type="region of interest" description="Disordered" evidence="6">
    <location>
        <begin position="1278"/>
        <end position="1305"/>
    </location>
</feature>
<accession>A0A3M6UFG0</accession>
<dbReference type="PROSITE" id="PS50088">
    <property type="entry name" value="ANK_REPEAT"/>
    <property type="match status" value="4"/>
</dbReference>
<evidence type="ECO:0000256" key="5">
    <source>
        <dbReference type="PROSITE-ProRule" id="PRU00192"/>
    </source>
</evidence>
<dbReference type="SUPFAM" id="SSF48403">
    <property type="entry name" value="Ankyrin repeat"/>
    <property type="match status" value="1"/>
</dbReference>
<dbReference type="GO" id="GO:0014069">
    <property type="term" value="C:postsynaptic density"/>
    <property type="evidence" value="ECO:0007669"/>
    <property type="project" value="UniProtKB-SubCell"/>
</dbReference>
<feature type="repeat" description="ANK" evidence="4">
    <location>
        <begin position="290"/>
        <end position="322"/>
    </location>
</feature>
<feature type="compositionally biased region" description="Low complexity" evidence="6">
    <location>
        <begin position="1418"/>
        <end position="1435"/>
    </location>
</feature>
<dbReference type="SMART" id="SM00228">
    <property type="entry name" value="PDZ"/>
    <property type="match status" value="1"/>
</dbReference>
<dbReference type="SUPFAM" id="SSF50156">
    <property type="entry name" value="PDZ domain-like"/>
    <property type="match status" value="1"/>
</dbReference>
<dbReference type="EMBL" id="RCHS01001653">
    <property type="protein sequence ID" value="RMX52382.1"/>
    <property type="molecule type" value="Genomic_DNA"/>
</dbReference>
<dbReference type="PANTHER" id="PTHR24135">
    <property type="entry name" value="SH3 AND MULTIPLE ANKYRIN REPEAT DOMAINS PROTEIN"/>
    <property type="match status" value="1"/>
</dbReference>
<feature type="region of interest" description="Disordered" evidence="6">
    <location>
        <begin position="774"/>
        <end position="808"/>
    </location>
</feature>
<dbReference type="SMART" id="SM00454">
    <property type="entry name" value="SAM"/>
    <property type="match status" value="1"/>
</dbReference>
<feature type="compositionally biased region" description="Polar residues" evidence="6">
    <location>
        <begin position="1294"/>
        <end position="1305"/>
    </location>
</feature>
<protein>
    <recommendedName>
        <fullName evidence="12">SH3 and multiple ankyrin repeat domains protein 3</fullName>
    </recommendedName>
</protein>
<dbReference type="PROSITE" id="PS50105">
    <property type="entry name" value="SAM_DOMAIN"/>
    <property type="match status" value="1"/>
</dbReference>
<feature type="compositionally biased region" description="Low complexity" evidence="6">
    <location>
        <begin position="386"/>
        <end position="406"/>
    </location>
</feature>
<sequence length="1731" mass="189960">MKDDVKVESSGGTETGVTIEVLVSMPDKKIQKLYHFDVHDKVWNAKLHVINDLIKNVKDAANYGFYDPPCNGKSGKFLEEERLFTDYPLSGSPPVLEFKNKRRIYRSMAYEQKTLQKLNVKTNQKKFLELVSSGAVSQVGKMAEKGIDPNFHDDRTGETPLTVAVTKDNAREMIVTLVNGGALLDYRTQEGLTPLHRAAIAGKATSVKTLLDFGASPNYKDLKGLTPLFYTAVYGGDPYCCEILLNDQAELHIADHQGKQEIHLACKNGLVQHLEHLLFYGAQIDARTASGNTALHVAALSNQDECARVLLFRGAKRNILNYANQSAYEVAAVGGNKEIAELIKNFSEKDIVKFSGKPSYSTRRRKSVSKPKASSLFPRTPSETQLSIKSDSSPPSPDSSIHSLPSTTASETASVDEPTVTMNGDTEIHNGSRKNLNRTLSASSTASDSSYGSESDSGEMSPRDHEKRKKRTWRQYSEPNISQKPAVPPVKAVSGAATIRKRLYASVPGRRFVAIKDYRPLMAGELALEKGDEVEVLFVGEKGYWEGRVGNSTGWFHHSYVEEKKGKGKTRPKTMFARPPSQAKSNSQDLNHVGLNNSAEAPRIVTLLRSSAGFGFQMRGANSQVPRLNFVPTAEFPALQYFGELEAGGQADLKGIKAGDFILEVNGEDVRTATHGHVVALIQKSVKLVNLKIVTAKSPAVNGTDHKDGNGNKLPPPPPNRDPSTTLTLGRMSTLSSSRPSLFEMSMGESFEEPASYRVDSVITVSKENRWHSLQRQKPQARKPVGVQMKSQTLVKRRSSGDLKSGGKIGYQRAHSVQNMLPPSYESVVGKRPLSAAVPVDMPVVPDDPRLPRSMSVDNTALSKYHLTAMSTPNLDKPIIDNGWNNGYGSPPKEVRRDSMHGPYNYGTLDRSKTRAKGSANVEAVVTSPVKATVVAVQSTEAKPEITVVATPVEVVESTPTTLPDTHRVPSSEVQSTGKKAEKPALPPKPRTLSDALQEAVAARNQRISRKSSAPETEVPSSIAVTNARERRVSTPTKLNPRKTVDASQKVRSDIMTRLEEKFTEDDCKVEVGERERCHTMPRQQEKQYRINKENSISPAMDEQSDSNKKGLVMSSSADILRRYTSPTRDMSRQSSLDTSEAVHRNTKKGSENLQRQLSEPVSFDRQPRAQALVKPPAAPSQQIQLGARGKPAVPPPPPTMRNKDIPSTPVTKGLITADALSAKKSKLKSTANEKGISSNASSPARGELAPTSGTLPNLATQHSDLLAKAVAARAARISTQSHSDADLNPVGRTESSSKYVGQTASSPSYVALQRGPDLKELNNNKIKSQVEVRAVNSRGKPSPPVAPKKRFSSLDLRQRKYEGEFREGRTTLNTGNHSPRIGEERSLPFEIPAPVLSEEDKSVMFLDEVIRKEAESENWSLNSWNSGTGSDSSSEVFVPPPVWPAEQSKDSENLLKPWYESSSQSEESIPAKTSEPEKVTKTITTKKGFQIKLTIESKRSDSSKPVRTSSRTDSNDMDISEPLTPRVIESTRTDSQKETLPNEAVPQESDLDEELKTPVVEKESGKSRFELPPPPDLFTDKDEPHVPLDSPPLPPPPEFSPRESKTLVFNSKEDTGNRNCASPSAESDDSSKDSVGYTDISSIFGGYSRPMQPFLEKPVLDWDCDDVCGWLDSINMAQYKETFRDNDIQGIHLPELTKAELRELGVKSLGHRMTLETAIARLSQPLESNC</sequence>
<dbReference type="Pfam" id="PF07653">
    <property type="entry name" value="SH3_2"/>
    <property type="match status" value="1"/>
</dbReference>